<dbReference type="Gene3D" id="1.50.10.10">
    <property type="match status" value="1"/>
</dbReference>
<keyword evidence="3" id="KW-0808">Transferase</keyword>
<evidence type="ECO:0000256" key="2">
    <source>
        <dbReference type="ARBA" id="ARBA00022527"/>
    </source>
</evidence>
<keyword evidence="2 9" id="KW-0723">Serine/threonine-protein kinase</keyword>
<dbReference type="RefSeq" id="WP_161102751.1">
    <property type="nucleotide sequence ID" value="NZ_JBHLYI010000001.1"/>
</dbReference>
<feature type="region of interest" description="Disordered" evidence="7">
    <location>
        <begin position="175"/>
        <end position="194"/>
    </location>
</feature>
<evidence type="ECO:0000313" key="10">
    <source>
        <dbReference type="Proteomes" id="UP000431901"/>
    </source>
</evidence>
<dbReference type="GO" id="GO:0004674">
    <property type="term" value="F:protein serine/threonine kinase activity"/>
    <property type="evidence" value="ECO:0007669"/>
    <property type="project" value="UniProtKB-KW"/>
</dbReference>
<evidence type="ECO:0000256" key="1">
    <source>
        <dbReference type="ARBA" id="ARBA00012513"/>
    </source>
</evidence>
<dbReference type="InterPro" id="IPR007822">
    <property type="entry name" value="LANC-like"/>
</dbReference>
<evidence type="ECO:0000259" key="8">
    <source>
        <dbReference type="PROSITE" id="PS50011"/>
    </source>
</evidence>
<protein>
    <recommendedName>
        <fullName evidence="1">non-specific serine/threonine protein kinase</fullName>
        <ecNumber evidence="1">2.7.11.1</ecNumber>
    </recommendedName>
</protein>
<dbReference type="SMART" id="SM00220">
    <property type="entry name" value="S_TKc"/>
    <property type="match status" value="1"/>
</dbReference>
<evidence type="ECO:0000256" key="7">
    <source>
        <dbReference type="SAM" id="MobiDB-lite"/>
    </source>
</evidence>
<dbReference type="SUPFAM" id="SSF56112">
    <property type="entry name" value="Protein kinase-like (PK-like)"/>
    <property type="match status" value="1"/>
</dbReference>
<dbReference type="Gene3D" id="3.30.200.20">
    <property type="entry name" value="Phosphorylase Kinase, domain 1"/>
    <property type="match status" value="1"/>
</dbReference>
<keyword evidence="5 9" id="KW-0418">Kinase</keyword>
<dbReference type="Pfam" id="PF00069">
    <property type="entry name" value="Pkinase"/>
    <property type="match status" value="1"/>
</dbReference>
<dbReference type="InterPro" id="IPR000719">
    <property type="entry name" value="Prot_kinase_dom"/>
</dbReference>
<dbReference type="InterPro" id="IPR057929">
    <property type="entry name" value="RamC_N"/>
</dbReference>
<evidence type="ECO:0000256" key="5">
    <source>
        <dbReference type="ARBA" id="ARBA00022777"/>
    </source>
</evidence>
<dbReference type="PANTHER" id="PTHR43289">
    <property type="entry name" value="MITOGEN-ACTIVATED PROTEIN KINASE KINASE KINASE 20-RELATED"/>
    <property type="match status" value="1"/>
</dbReference>
<dbReference type="InterPro" id="IPR012341">
    <property type="entry name" value="6hp_glycosidase-like_sf"/>
</dbReference>
<dbReference type="CDD" id="cd04791">
    <property type="entry name" value="LanC_SerThrkinase"/>
    <property type="match status" value="1"/>
</dbReference>
<sequence>MRTEALPDEDDLRALLAERTARAGRSVAVRGARIEVDDPAFRLPAQGWKIYVSARPGTLAETVRRALPALLDTPCRFTLVRDGRTLLNLNSSTGRPDAIGTALTVCAARPDVVALARGLAEALAGLTAPQVTAARRVHPDAPVYYRFAPFRTAYAPAEDGDYVPVVTDPSGMTHTADGTWQPTPDPFTGVPQPRAPKGEEIVLGGRYRVERALTRSPKGRVYRTFDLARETTAIVKEARPHIDEDEQGRDARARLRNERYVLELLRDVEGVPRVLDHFRHDEREYLVVTDLGGRTLAADVAAGARYTAADPVDGRDLHELAVRLLALLDAIHGRGVIARDVHPANVVLDATRAPALVDFEISCADDPPFAAWTRGYSSPAQEHAEEPTPECDYYSLGATLFYAVTGVPPTWIPDDPHNHDTSRAAEVLDGRGGMGGTILGLLSPDPADRRAAAAQLRAGRFTTAPAPVLHAGERARRLDAAIEHGLAAAARHARRLMAGRFGAGRVPGPVNVHRGAAGIGMELLQHDDRAETADLARDLAYWSAGFLALRDRRPGLYTGDTGTAVFVAATGKVLGDDALLALADGLGRPDGTHPGDGQHDGLAGVGLGQSFLWEITKDPSRRDLAVRCAERLARTPRPDNLGYAHGLAGIVRCLLAAGTAEPAVRKGCDDLAARVPDLADASFCQGLAGIGAVLVRVGTDLGEPAYLDAARAAAAACEHLAPNLPTVSQCCGLAGVGELFLDLWTATGDEEHRRQADRVADLVLARAGGTPDAPVLPGGAEWSTGTSGVVTFLRRVRSGGAPRLWLDLL</sequence>
<dbReference type="Pfam" id="PF25816">
    <property type="entry name" value="RamC_N"/>
    <property type="match status" value="1"/>
</dbReference>
<dbReference type="GO" id="GO:0031179">
    <property type="term" value="P:peptide modification"/>
    <property type="evidence" value="ECO:0007669"/>
    <property type="project" value="InterPro"/>
</dbReference>
<dbReference type="GO" id="GO:0005975">
    <property type="term" value="P:carbohydrate metabolic process"/>
    <property type="evidence" value="ECO:0007669"/>
    <property type="project" value="InterPro"/>
</dbReference>
<gene>
    <name evidence="9" type="ORF">GQ466_10835</name>
</gene>
<accession>A0A6I4W5G6</accession>
<dbReference type="SMART" id="SM01260">
    <property type="entry name" value="LANC_like"/>
    <property type="match status" value="1"/>
</dbReference>
<dbReference type="PROSITE" id="PS50011">
    <property type="entry name" value="PROTEIN_KINASE_DOM"/>
    <property type="match status" value="1"/>
</dbReference>
<dbReference type="EMBL" id="WUTW01000002">
    <property type="protein sequence ID" value="MXQ64533.1"/>
    <property type="molecule type" value="Genomic_DNA"/>
</dbReference>
<evidence type="ECO:0000313" key="9">
    <source>
        <dbReference type="EMBL" id="MXQ64533.1"/>
    </source>
</evidence>
<dbReference type="Gene3D" id="1.10.510.10">
    <property type="entry name" value="Transferase(Phosphotransferase) domain 1"/>
    <property type="match status" value="1"/>
</dbReference>
<dbReference type="InterPro" id="IPR058053">
    <property type="entry name" value="RamC_C"/>
</dbReference>
<keyword evidence="6" id="KW-0067">ATP-binding</keyword>
<dbReference type="PANTHER" id="PTHR43289:SF6">
    <property type="entry name" value="SERINE_THREONINE-PROTEIN KINASE NEKL-3"/>
    <property type="match status" value="1"/>
</dbReference>
<keyword evidence="10" id="KW-1185">Reference proteome</keyword>
<name>A0A6I4W5G6_9ACTN</name>
<dbReference type="Pfam" id="PF05147">
    <property type="entry name" value="LANC_like"/>
    <property type="match status" value="1"/>
</dbReference>
<reference evidence="9 10" key="1">
    <citation type="submission" date="2019-12" db="EMBL/GenBank/DDBJ databases">
        <title>Nocardia macrotermitis sp. nov. and Nocardia aurantia sp. nov., isolated from the gut of the fungus growing-termite Macrotermes natalensis.</title>
        <authorList>
            <person name="Christine B."/>
            <person name="Rene B."/>
        </authorList>
    </citation>
    <scope>NUCLEOTIDE SEQUENCE [LARGE SCALE GENOMIC DNA]</scope>
    <source>
        <strain evidence="9 10">DSM 102126</strain>
    </source>
</reference>
<proteinExistence type="predicted"/>
<dbReference type="InterPro" id="IPR011009">
    <property type="entry name" value="Kinase-like_dom_sf"/>
</dbReference>
<dbReference type="Proteomes" id="UP000431901">
    <property type="component" value="Unassembled WGS sequence"/>
</dbReference>
<feature type="domain" description="Protein kinase" evidence="8">
    <location>
        <begin position="207"/>
        <end position="469"/>
    </location>
</feature>
<dbReference type="OrthoDB" id="1492512at2"/>
<dbReference type="GO" id="GO:0005524">
    <property type="term" value="F:ATP binding"/>
    <property type="evidence" value="ECO:0007669"/>
    <property type="project" value="UniProtKB-KW"/>
</dbReference>
<comment type="caution">
    <text evidence="9">The sequence shown here is derived from an EMBL/GenBank/DDBJ whole genome shotgun (WGS) entry which is preliminary data.</text>
</comment>
<dbReference type="EC" id="2.7.11.1" evidence="1"/>
<keyword evidence="4" id="KW-0547">Nucleotide-binding</keyword>
<evidence type="ECO:0000256" key="3">
    <source>
        <dbReference type="ARBA" id="ARBA00022679"/>
    </source>
</evidence>
<organism evidence="9 10">
    <name type="scientific">Actinomadura rayongensis</name>
    <dbReference type="NCBI Taxonomy" id="1429076"/>
    <lineage>
        <taxon>Bacteria</taxon>
        <taxon>Bacillati</taxon>
        <taxon>Actinomycetota</taxon>
        <taxon>Actinomycetes</taxon>
        <taxon>Streptosporangiales</taxon>
        <taxon>Thermomonosporaceae</taxon>
        <taxon>Actinomadura</taxon>
    </lineage>
</organism>
<dbReference type="AlphaFoldDB" id="A0A6I4W5G6"/>
<dbReference type="SUPFAM" id="SSF158745">
    <property type="entry name" value="LanC-like"/>
    <property type="match status" value="1"/>
</dbReference>
<evidence type="ECO:0000256" key="4">
    <source>
        <dbReference type="ARBA" id="ARBA00022741"/>
    </source>
</evidence>
<evidence type="ECO:0000256" key="6">
    <source>
        <dbReference type="ARBA" id="ARBA00022840"/>
    </source>
</evidence>